<dbReference type="InterPro" id="IPR006379">
    <property type="entry name" value="HAD-SF_hydro_IIB"/>
</dbReference>
<organism evidence="2 3">
    <name type="scientific">Kitasatospora cheerisanensis KCTC 2395</name>
    <dbReference type="NCBI Taxonomy" id="1348663"/>
    <lineage>
        <taxon>Bacteria</taxon>
        <taxon>Bacillati</taxon>
        <taxon>Actinomycetota</taxon>
        <taxon>Actinomycetes</taxon>
        <taxon>Kitasatosporales</taxon>
        <taxon>Streptomycetaceae</taxon>
        <taxon>Kitasatospora</taxon>
    </lineage>
</organism>
<dbReference type="NCBIfam" id="TIGR01484">
    <property type="entry name" value="HAD-SF-IIB"/>
    <property type="match status" value="1"/>
</dbReference>
<accession>A0A066YQJ1</accession>
<dbReference type="AlphaFoldDB" id="A0A066YQJ1"/>
<keyword evidence="3" id="KW-1185">Reference proteome</keyword>
<dbReference type="HOGENOM" id="CLU_1524379_0_0_11"/>
<dbReference type="Proteomes" id="UP000027178">
    <property type="component" value="Unassembled WGS sequence"/>
</dbReference>
<dbReference type="InterPro" id="IPR036412">
    <property type="entry name" value="HAD-like_sf"/>
</dbReference>
<comment type="caution">
    <text evidence="2">The sequence shown here is derived from an EMBL/GenBank/DDBJ whole genome shotgun (WGS) entry which is preliminary data.</text>
</comment>
<feature type="domain" description="Sucrose phosphatase-like" evidence="1">
    <location>
        <begin position="5"/>
        <end position="154"/>
    </location>
</feature>
<dbReference type="PATRIC" id="fig|1348663.4.peg.5749"/>
<sequence length="194" mass="20516">MEPLQGQLRAGWPGSERVRAALDRFPALEYQRGVPQDGRCSYYLEPAGLTGELTAAVAGAGLAWVYSGDRYFDVLPAGASKGAAVRALAEKLNWPMDTVLVAGDSLNDLSLFRLGAHGVIVGGAEPALGAAVGDDPLVHRPDRPGAAGILAALRSLGWVGRGGRTPRRRHALVVAYHRPPRPGRRPARTASCRP</sequence>
<dbReference type="SUPFAM" id="SSF56784">
    <property type="entry name" value="HAD-like"/>
    <property type="match status" value="1"/>
</dbReference>
<proteinExistence type="predicted"/>
<dbReference type="GO" id="GO:0016791">
    <property type="term" value="F:phosphatase activity"/>
    <property type="evidence" value="ECO:0007669"/>
    <property type="project" value="TreeGrafter"/>
</dbReference>
<dbReference type="PANTHER" id="PTHR10000">
    <property type="entry name" value="PHOSPHOSERINE PHOSPHATASE"/>
    <property type="match status" value="1"/>
</dbReference>
<dbReference type="PANTHER" id="PTHR10000:SF8">
    <property type="entry name" value="HAD SUPERFAMILY HYDROLASE-LIKE, TYPE 3"/>
    <property type="match status" value="1"/>
</dbReference>
<evidence type="ECO:0000313" key="3">
    <source>
        <dbReference type="Proteomes" id="UP000027178"/>
    </source>
</evidence>
<gene>
    <name evidence="2" type="ORF">KCH_59430</name>
</gene>
<evidence type="ECO:0000313" key="2">
    <source>
        <dbReference type="EMBL" id="KDN82234.1"/>
    </source>
</evidence>
<dbReference type="eggNOG" id="COG0561">
    <property type="taxonomic scope" value="Bacteria"/>
</dbReference>
<dbReference type="GO" id="GO:0000287">
    <property type="term" value="F:magnesium ion binding"/>
    <property type="evidence" value="ECO:0007669"/>
    <property type="project" value="TreeGrafter"/>
</dbReference>
<protein>
    <recommendedName>
        <fullName evidence="1">Sucrose phosphatase-like domain-containing protein</fullName>
    </recommendedName>
</protein>
<reference evidence="2 3" key="1">
    <citation type="submission" date="2014-05" db="EMBL/GenBank/DDBJ databases">
        <title>Draft Genome Sequence of Kitasatospora cheerisanensis KCTC 2395.</title>
        <authorList>
            <person name="Nam D.H."/>
        </authorList>
    </citation>
    <scope>NUCLEOTIDE SEQUENCE [LARGE SCALE GENOMIC DNA]</scope>
    <source>
        <strain evidence="2 3">KCTC 2395</strain>
    </source>
</reference>
<name>A0A066YQJ1_9ACTN</name>
<dbReference type="InterPro" id="IPR023214">
    <property type="entry name" value="HAD_sf"/>
</dbReference>
<evidence type="ECO:0000259" key="1">
    <source>
        <dbReference type="Pfam" id="PF05116"/>
    </source>
</evidence>
<dbReference type="GO" id="GO:0005829">
    <property type="term" value="C:cytosol"/>
    <property type="evidence" value="ECO:0007669"/>
    <property type="project" value="TreeGrafter"/>
</dbReference>
<dbReference type="Pfam" id="PF05116">
    <property type="entry name" value="S6PP"/>
    <property type="match status" value="1"/>
</dbReference>
<dbReference type="Gene3D" id="3.40.50.1000">
    <property type="entry name" value="HAD superfamily/HAD-like"/>
    <property type="match status" value="1"/>
</dbReference>
<dbReference type="InterPro" id="IPR006380">
    <property type="entry name" value="SPP-like_dom"/>
</dbReference>
<dbReference type="EMBL" id="JNBY01000115">
    <property type="protein sequence ID" value="KDN82234.1"/>
    <property type="molecule type" value="Genomic_DNA"/>
</dbReference>